<organism evidence="2 3">
    <name type="scientific">Silurus asotus</name>
    <name type="common">Amur catfish</name>
    <name type="synonym">Parasilurus asotus</name>
    <dbReference type="NCBI Taxonomy" id="30991"/>
    <lineage>
        <taxon>Eukaryota</taxon>
        <taxon>Metazoa</taxon>
        <taxon>Chordata</taxon>
        <taxon>Craniata</taxon>
        <taxon>Vertebrata</taxon>
        <taxon>Euteleostomi</taxon>
        <taxon>Actinopterygii</taxon>
        <taxon>Neopterygii</taxon>
        <taxon>Teleostei</taxon>
        <taxon>Ostariophysi</taxon>
        <taxon>Siluriformes</taxon>
        <taxon>Siluridae</taxon>
        <taxon>Silurus</taxon>
    </lineage>
</organism>
<feature type="compositionally biased region" description="Polar residues" evidence="1">
    <location>
        <begin position="543"/>
        <end position="556"/>
    </location>
</feature>
<evidence type="ECO:0000313" key="3">
    <source>
        <dbReference type="Proteomes" id="UP001205998"/>
    </source>
</evidence>
<feature type="compositionally biased region" description="Low complexity" evidence="1">
    <location>
        <begin position="17"/>
        <end position="33"/>
    </location>
</feature>
<feature type="compositionally biased region" description="Basic and acidic residues" evidence="1">
    <location>
        <begin position="35"/>
        <end position="50"/>
    </location>
</feature>
<proteinExistence type="predicted"/>
<feature type="compositionally biased region" description="Basic and acidic residues" evidence="1">
    <location>
        <begin position="131"/>
        <end position="146"/>
    </location>
</feature>
<name>A0AAD5A085_SILAS</name>
<dbReference type="GO" id="GO:0016301">
    <property type="term" value="F:kinase activity"/>
    <property type="evidence" value="ECO:0007669"/>
    <property type="project" value="UniProtKB-KW"/>
</dbReference>
<feature type="region of interest" description="Disordered" evidence="1">
    <location>
        <begin position="510"/>
        <end position="556"/>
    </location>
</feature>
<accession>A0AAD5A085</accession>
<dbReference type="EMBL" id="MU593954">
    <property type="protein sequence ID" value="KAI5607044.1"/>
    <property type="molecule type" value="Genomic_DNA"/>
</dbReference>
<evidence type="ECO:0000313" key="2">
    <source>
        <dbReference type="EMBL" id="KAI5607044.1"/>
    </source>
</evidence>
<keyword evidence="3" id="KW-1185">Reference proteome</keyword>
<dbReference type="AlphaFoldDB" id="A0AAD5A085"/>
<protein>
    <submittedName>
        <fullName evidence="2">Serine/threonine-protein kinase Nek4</fullName>
    </submittedName>
</protein>
<keyword evidence="2" id="KW-0418">Kinase</keyword>
<feature type="compositionally biased region" description="Basic and acidic residues" evidence="1">
    <location>
        <begin position="88"/>
        <end position="102"/>
    </location>
</feature>
<gene>
    <name evidence="2" type="ORF">C0J50_7160</name>
</gene>
<keyword evidence="2" id="KW-0808">Transferase</keyword>
<comment type="caution">
    <text evidence="2">The sequence shown here is derived from an EMBL/GenBank/DDBJ whole genome shotgun (WGS) entry which is preliminary data.</text>
</comment>
<reference evidence="2" key="1">
    <citation type="submission" date="2018-07" db="EMBL/GenBank/DDBJ databases">
        <title>Comparative genomics of catfishes provides insights into carnivory and benthic adaptation.</title>
        <authorList>
            <person name="Zhang Y."/>
            <person name="Wang D."/>
            <person name="Peng Z."/>
            <person name="Zheng S."/>
            <person name="Shao F."/>
            <person name="Tao W."/>
        </authorList>
    </citation>
    <scope>NUCLEOTIDE SEQUENCE</scope>
    <source>
        <strain evidence="2">Chongqing</strain>
    </source>
</reference>
<feature type="compositionally biased region" description="Acidic residues" evidence="1">
    <location>
        <begin position="510"/>
        <end position="538"/>
    </location>
</feature>
<feature type="region of interest" description="Disordered" evidence="1">
    <location>
        <begin position="1"/>
        <end position="156"/>
    </location>
</feature>
<sequence length="556" mass="62032">MEDPHTPEPLASPSENSKSPLHPLSSSSKSCLSRQSREKKGEVAREESKMKAANSRPLPPLRKKVTFVGITRIEGGEAEMVKHPPHSQADHQHEPAQEDPHTPEPLASPSENSKSPLYPLSSSSKSCLSRQSREKKGEGAREESKMKAANSRPLPPLRKKVTFVGITIIEGGEAEMVKHPPHSQADHQHEPAQQNWPLSAQERGRLRRAQENQSVSAVLIKLGNIKRVVSYLRLEVIEGLGEELLNKVLDILKEVDEDKLDVMLWQQMGEKKYKAFAVKVWLLKLLELILIQHRSGPKRKKILISFEAAPVVRIAPRKNHHGITRMRKSAAHPPVLQSAQRETIEKDDSSRLAKIRRAVEHLRIDLVKGLGVKLLDKALDIMKEEDEDKRDETKWKCVDGKRKEEYSKCVVEVKRSTRRCGSSDHLGQGPSPGVHHVHGPEAHCASLPVKHLGRRLRVAVANQQDPCLSGAAARSTVVEHQPRASTSWADLMEAESPVMPPLFDNLLVEDEERPCDEDADENSDLLDLDMEDEDEDDSGPFPAQQSRPQSAGDATS</sequence>
<dbReference type="Proteomes" id="UP001205998">
    <property type="component" value="Unassembled WGS sequence"/>
</dbReference>
<feature type="compositionally biased region" description="Low complexity" evidence="1">
    <location>
        <begin position="113"/>
        <end position="129"/>
    </location>
</feature>
<evidence type="ECO:0000256" key="1">
    <source>
        <dbReference type="SAM" id="MobiDB-lite"/>
    </source>
</evidence>